<dbReference type="Proteomes" id="UP001634393">
    <property type="component" value="Unassembled WGS sequence"/>
</dbReference>
<reference evidence="1 2" key="1">
    <citation type="submission" date="2024-12" db="EMBL/GenBank/DDBJ databases">
        <title>The unique morphological basis and parallel evolutionary history of personate flowers in Penstemon.</title>
        <authorList>
            <person name="Depatie T.H."/>
            <person name="Wessinger C.A."/>
        </authorList>
    </citation>
    <scope>NUCLEOTIDE SEQUENCE [LARGE SCALE GENOMIC DNA]</scope>
    <source>
        <strain evidence="1">WTNN_2</strain>
        <tissue evidence="1">Leaf</tissue>
    </source>
</reference>
<dbReference type="EMBL" id="JBJXBP010000007">
    <property type="protein sequence ID" value="KAL3820251.1"/>
    <property type="molecule type" value="Genomic_DNA"/>
</dbReference>
<organism evidence="1 2">
    <name type="scientific">Penstemon smallii</name>
    <dbReference type="NCBI Taxonomy" id="265156"/>
    <lineage>
        <taxon>Eukaryota</taxon>
        <taxon>Viridiplantae</taxon>
        <taxon>Streptophyta</taxon>
        <taxon>Embryophyta</taxon>
        <taxon>Tracheophyta</taxon>
        <taxon>Spermatophyta</taxon>
        <taxon>Magnoliopsida</taxon>
        <taxon>eudicotyledons</taxon>
        <taxon>Gunneridae</taxon>
        <taxon>Pentapetalae</taxon>
        <taxon>asterids</taxon>
        <taxon>lamiids</taxon>
        <taxon>Lamiales</taxon>
        <taxon>Plantaginaceae</taxon>
        <taxon>Cheloneae</taxon>
        <taxon>Penstemon</taxon>
    </lineage>
</organism>
<dbReference type="AlphaFoldDB" id="A0ABD3S6V9"/>
<dbReference type="SUPFAM" id="SSF50249">
    <property type="entry name" value="Nucleic acid-binding proteins"/>
    <property type="match status" value="1"/>
</dbReference>
<accession>A0ABD3S6V9</accession>
<sequence>MTRAMRTIKYVFHSRYCTCTSRKSGSKSHTTLFYIPGEFVVQVHAVVIDCTQKFFYMADFGLIYTCSSCKNITRAKPREKIVLRIFDSSGFLDATSFGSQAAAITGVDCIDCMDIKLLGLVLTNTPYISDKYPNIR</sequence>
<name>A0ABD3S6V9_9LAMI</name>
<protein>
    <submittedName>
        <fullName evidence="1">Uncharacterized protein</fullName>
    </submittedName>
</protein>
<comment type="caution">
    <text evidence="1">The sequence shown here is derived from an EMBL/GenBank/DDBJ whole genome shotgun (WGS) entry which is preliminary data.</text>
</comment>
<gene>
    <name evidence="1" type="ORF">ACJIZ3_006156</name>
</gene>
<dbReference type="InterPro" id="IPR012340">
    <property type="entry name" value="NA-bd_OB-fold"/>
</dbReference>
<evidence type="ECO:0000313" key="1">
    <source>
        <dbReference type="EMBL" id="KAL3820251.1"/>
    </source>
</evidence>
<proteinExistence type="predicted"/>
<dbReference type="Gene3D" id="2.40.50.140">
    <property type="entry name" value="Nucleic acid-binding proteins"/>
    <property type="match status" value="1"/>
</dbReference>
<evidence type="ECO:0000313" key="2">
    <source>
        <dbReference type="Proteomes" id="UP001634393"/>
    </source>
</evidence>
<keyword evidence="2" id="KW-1185">Reference proteome</keyword>